<organism evidence="3 4">
    <name type="scientific">Amycolatopsis rhabdoformis</name>
    <dbReference type="NCBI Taxonomy" id="1448059"/>
    <lineage>
        <taxon>Bacteria</taxon>
        <taxon>Bacillati</taxon>
        <taxon>Actinomycetota</taxon>
        <taxon>Actinomycetes</taxon>
        <taxon>Pseudonocardiales</taxon>
        <taxon>Pseudonocardiaceae</taxon>
        <taxon>Amycolatopsis</taxon>
    </lineage>
</organism>
<dbReference type="Proteomes" id="UP001330812">
    <property type="component" value="Chromosome"/>
</dbReference>
<keyword evidence="1 2" id="KW-0732">Signal</keyword>
<keyword evidence="4" id="KW-1185">Reference proteome</keyword>
<dbReference type="Pfam" id="PF13517">
    <property type="entry name" value="FG-GAP_3"/>
    <property type="match status" value="2"/>
</dbReference>
<feature type="signal peptide" evidence="2">
    <location>
        <begin position="1"/>
        <end position="25"/>
    </location>
</feature>
<evidence type="ECO:0000313" key="4">
    <source>
        <dbReference type="Proteomes" id="UP001330812"/>
    </source>
</evidence>
<evidence type="ECO:0000256" key="1">
    <source>
        <dbReference type="ARBA" id="ARBA00022729"/>
    </source>
</evidence>
<reference evidence="3 4" key="1">
    <citation type="journal article" date="2015" name="Int. J. Syst. Evol. Microbiol.">
        <title>Amycolatopsis rhabdoformis sp. nov., an actinomycete isolated from a tropical forest soil.</title>
        <authorList>
            <person name="Souza W.R."/>
            <person name="Silva R.E."/>
            <person name="Goodfellow M."/>
            <person name="Busarakam K."/>
            <person name="Figueiro F.S."/>
            <person name="Ferreira D."/>
            <person name="Rodrigues-Filho E."/>
            <person name="Moraes L.A.B."/>
            <person name="Zucchi T.D."/>
        </authorList>
    </citation>
    <scope>NUCLEOTIDE SEQUENCE [LARGE SCALE GENOMIC DNA]</scope>
    <source>
        <strain evidence="3 4">NCIMB 14900</strain>
    </source>
</reference>
<name>A0ABZ1IFI3_9PSEU</name>
<feature type="chain" id="PRO_5045741800" evidence="2">
    <location>
        <begin position="26"/>
        <end position="333"/>
    </location>
</feature>
<dbReference type="EMBL" id="CP142149">
    <property type="protein sequence ID" value="WSE33224.1"/>
    <property type="molecule type" value="Genomic_DNA"/>
</dbReference>
<sequence length="333" mass="35011">MRARALVLAGVAGLLSLTVATPAEASGVPELWATGQPFAPGLTVMGAGDVNGDGKGDVVTYDNGECWVSLSTGSGFQPMQLWCDPYWSSVPAGDASFVGDANNDGRADLILVDKDVVGNTHRSGVWVATSYFDARQLRDRFAPSRQWLDNTIFGDQGNLAVDLEGDGDTDVIGLFTGVPALAARASHPSYLPLTAWGPDNLRGEKATLAADATGDGLADFILVDADGTRVVPATVDTRWHVTPPQQWSTTPFYGTEKTFTGDVDADGKADLIAVNDTDVQVMRSTGAGYAAPEVWYAGSFSGTKDTVTSDVDGDGDTDLVAVNDSDIRVLRSQ</sequence>
<proteinExistence type="predicted"/>
<dbReference type="InterPro" id="IPR028994">
    <property type="entry name" value="Integrin_alpha_N"/>
</dbReference>
<accession>A0ABZ1IFI3</accession>
<dbReference type="SUPFAM" id="SSF69318">
    <property type="entry name" value="Integrin alpha N-terminal domain"/>
    <property type="match status" value="2"/>
</dbReference>
<dbReference type="InterPro" id="IPR013517">
    <property type="entry name" value="FG-GAP"/>
</dbReference>
<dbReference type="PANTHER" id="PTHR46580">
    <property type="entry name" value="SENSOR KINASE-RELATED"/>
    <property type="match status" value="1"/>
</dbReference>
<gene>
    <name evidence="3" type="ORF">VSH64_14060</name>
</gene>
<protein>
    <submittedName>
        <fullName evidence="3">VCBS repeat-containing protein</fullName>
    </submittedName>
</protein>
<evidence type="ECO:0000256" key="2">
    <source>
        <dbReference type="SAM" id="SignalP"/>
    </source>
</evidence>
<evidence type="ECO:0000313" key="3">
    <source>
        <dbReference type="EMBL" id="WSE33224.1"/>
    </source>
</evidence>
<dbReference type="RefSeq" id="WP_326836023.1">
    <property type="nucleotide sequence ID" value="NZ_CP142149.1"/>
</dbReference>
<dbReference type="PANTHER" id="PTHR46580:SF4">
    <property type="entry name" value="ATP_GTP-BINDING PROTEIN"/>
    <property type="match status" value="1"/>
</dbReference>